<dbReference type="InParanoid" id="A0A7M7RFT3"/>
<keyword evidence="1" id="KW-1133">Transmembrane helix</keyword>
<feature type="transmembrane region" description="Helical" evidence="1">
    <location>
        <begin position="63"/>
        <end position="81"/>
    </location>
</feature>
<protein>
    <submittedName>
        <fullName evidence="2">Uncharacterized protein</fullName>
    </submittedName>
</protein>
<dbReference type="EnsemblMetazoa" id="XM_794948">
    <property type="protein sequence ID" value="XP_800041"/>
    <property type="gene ID" value="LOC579487"/>
</dbReference>
<keyword evidence="1" id="KW-0472">Membrane</keyword>
<feature type="transmembrane region" description="Helical" evidence="1">
    <location>
        <begin position="88"/>
        <end position="109"/>
    </location>
</feature>
<dbReference type="OrthoDB" id="6019940at2759"/>
<dbReference type="KEGG" id="spu:579487"/>
<accession>A0A7M7RFT3</accession>
<feature type="transmembrane region" description="Helical" evidence="1">
    <location>
        <begin position="168"/>
        <end position="184"/>
    </location>
</feature>
<evidence type="ECO:0000313" key="2">
    <source>
        <dbReference type="EnsemblMetazoa" id="XP_800041"/>
    </source>
</evidence>
<feature type="transmembrane region" description="Helical" evidence="1">
    <location>
        <begin position="12"/>
        <end position="43"/>
    </location>
</feature>
<evidence type="ECO:0000256" key="1">
    <source>
        <dbReference type="SAM" id="Phobius"/>
    </source>
</evidence>
<sequence>MELSTAVSDFILCVSSFGTAVSILPITSLGAFGFLIMSVAAGFGTARFSMSAPSQHIVSCHASMSWLAGTLGIALMAAGFYRKYGSRILATVHVGVPAAYTILKFIIAFNAVIDTALTTFISSSAVLSIGIYSLIQRNPFGMMGAFCFMMAAAVGTNGELFGIKRVDWFHYLLAFSGVVLMRAFHFELPVEKEKTS</sequence>
<keyword evidence="3" id="KW-1185">Reference proteome</keyword>
<proteinExistence type="predicted"/>
<dbReference type="OMA" id="VSCHASM"/>
<dbReference type="Proteomes" id="UP000007110">
    <property type="component" value="Unassembled WGS sequence"/>
</dbReference>
<dbReference type="RefSeq" id="XP_800041.1">
    <property type="nucleotide sequence ID" value="XM_794948.5"/>
</dbReference>
<reference evidence="3" key="1">
    <citation type="submission" date="2015-02" db="EMBL/GenBank/DDBJ databases">
        <title>Genome sequencing for Strongylocentrotus purpuratus.</title>
        <authorList>
            <person name="Murali S."/>
            <person name="Liu Y."/>
            <person name="Vee V."/>
            <person name="English A."/>
            <person name="Wang M."/>
            <person name="Skinner E."/>
            <person name="Han Y."/>
            <person name="Muzny D.M."/>
            <person name="Worley K.C."/>
            <person name="Gibbs R.A."/>
        </authorList>
    </citation>
    <scope>NUCLEOTIDE SEQUENCE</scope>
</reference>
<reference evidence="2" key="2">
    <citation type="submission" date="2021-01" db="UniProtKB">
        <authorList>
            <consortium name="EnsemblMetazoa"/>
        </authorList>
    </citation>
    <scope>IDENTIFICATION</scope>
</reference>
<feature type="transmembrane region" description="Helical" evidence="1">
    <location>
        <begin position="142"/>
        <end position="162"/>
    </location>
</feature>
<feature type="transmembrane region" description="Helical" evidence="1">
    <location>
        <begin position="115"/>
        <end position="135"/>
    </location>
</feature>
<organism evidence="2 3">
    <name type="scientific">Strongylocentrotus purpuratus</name>
    <name type="common">Purple sea urchin</name>
    <dbReference type="NCBI Taxonomy" id="7668"/>
    <lineage>
        <taxon>Eukaryota</taxon>
        <taxon>Metazoa</taxon>
        <taxon>Echinodermata</taxon>
        <taxon>Eleutherozoa</taxon>
        <taxon>Echinozoa</taxon>
        <taxon>Echinoidea</taxon>
        <taxon>Euechinoidea</taxon>
        <taxon>Echinacea</taxon>
        <taxon>Camarodonta</taxon>
        <taxon>Echinidea</taxon>
        <taxon>Strongylocentrotidae</taxon>
        <taxon>Strongylocentrotus</taxon>
    </lineage>
</organism>
<keyword evidence="1" id="KW-0812">Transmembrane</keyword>
<name>A0A7M7RFT3_STRPU</name>
<dbReference type="GeneID" id="579487"/>
<evidence type="ECO:0000313" key="3">
    <source>
        <dbReference type="Proteomes" id="UP000007110"/>
    </source>
</evidence>
<dbReference type="AlphaFoldDB" id="A0A7M7RFT3"/>